<dbReference type="OrthoDB" id="9803287at2"/>
<protein>
    <submittedName>
        <fullName evidence="4">3-hydroxyacyl-CoA dehydrogenase</fullName>
    </submittedName>
</protein>
<dbReference type="Proteomes" id="UP000245444">
    <property type="component" value="Chromosome"/>
</dbReference>
<dbReference type="Pfam" id="PF00725">
    <property type="entry name" value="3HCDH"/>
    <property type="match status" value="1"/>
</dbReference>
<name>A0A2U8WQ58_9HYPH</name>
<dbReference type="EMBL" id="CP029553">
    <property type="protein sequence ID" value="AWN48414.1"/>
    <property type="molecule type" value="Genomic_DNA"/>
</dbReference>
<proteinExistence type="predicted"/>
<organism evidence="4 5">
    <name type="scientific">Methylobacterium terrae</name>
    <dbReference type="NCBI Taxonomy" id="2202827"/>
    <lineage>
        <taxon>Bacteria</taxon>
        <taxon>Pseudomonadati</taxon>
        <taxon>Pseudomonadota</taxon>
        <taxon>Alphaproteobacteria</taxon>
        <taxon>Hyphomicrobiales</taxon>
        <taxon>Methylobacteriaceae</taxon>
        <taxon>Methylobacterium</taxon>
    </lineage>
</organism>
<dbReference type="GO" id="GO:0016616">
    <property type="term" value="F:oxidoreductase activity, acting on the CH-OH group of donors, NAD or NADP as acceptor"/>
    <property type="evidence" value="ECO:0007669"/>
    <property type="project" value="InterPro"/>
</dbReference>
<keyword evidence="1" id="KW-0560">Oxidoreductase</keyword>
<dbReference type="InterPro" id="IPR006108">
    <property type="entry name" value="3HC_DH_C"/>
</dbReference>
<dbReference type="PANTHER" id="PTHR48075">
    <property type="entry name" value="3-HYDROXYACYL-COA DEHYDROGENASE FAMILY PROTEIN"/>
    <property type="match status" value="1"/>
</dbReference>
<dbReference type="KEGG" id="mtea:DK419_20345"/>
<evidence type="ECO:0000256" key="1">
    <source>
        <dbReference type="ARBA" id="ARBA00023002"/>
    </source>
</evidence>
<dbReference type="SUPFAM" id="SSF51735">
    <property type="entry name" value="NAD(P)-binding Rossmann-fold domains"/>
    <property type="match status" value="1"/>
</dbReference>
<keyword evidence="5" id="KW-1185">Reference proteome</keyword>
<dbReference type="GO" id="GO:0006631">
    <property type="term" value="P:fatty acid metabolic process"/>
    <property type="evidence" value="ECO:0007669"/>
    <property type="project" value="InterPro"/>
</dbReference>
<evidence type="ECO:0000259" key="2">
    <source>
        <dbReference type="Pfam" id="PF00725"/>
    </source>
</evidence>
<dbReference type="Pfam" id="PF02737">
    <property type="entry name" value="3HCDH_N"/>
    <property type="match status" value="1"/>
</dbReference>
<dbReference type="Gene3D" id="1.10.1040.10">
    <property type="entry name" value="N-(1-d-carboxylethyl)-l-norvaline Dehydrogenase, domain 2"/>
    <property type="match status" value="1"/>
</dbReference>
<evidence type="ECO:0000313" key="5">
    <source>
        <dbReference type="Proteomes" id="UP000245444"/>
    </source>
</evidence>
<dbReference type="InterPro" id="IPR036291">
    <property type="entry name" value="NAD(P)-bd_dom_sf"/>
</dbReference>
<gene>
    <name evidence="4" type="ORF">DK419_20345</name>
</gene>
<dbReference type="InterPro" id="IPR013328">
    <property type="entry name" value="6PGD_dom2"/>
</dbReference>
<dbReference type="Gene3D" id="3.40.50.720">
    <property type="entry name" value="NAD(P)-binding Rossmann-like Domain"/>
    <property type="match status" value="1"/>
</dbReference>
<feature type="domain" description="3-hydroxyacyl-CoA dehydrogenase NAD binding" evidence="3">
    <location>
        <begin position="22"/>
        <end position="195"/>
    </location>
</feature>
<reference evidence="4 5" key="1">
    <citation type="submission" date="2018-05" db="EMBL/GenBank/DDBJ databases">
        <title>Complete Genome Sequence of Methylobacterium sp. 17Sr1-28.</title>
        <authorList>
            <person name="Srinivasan S."/>
        </authorList>
    </citation>
    <scope>NUCLEOTIDE SEQUENCE [LARGE SCALE GENOMIC DNA]</scope>
    <source>
        <strain evidence="4 5">17Sr1-28</strain>
    </source>
</reference>
<dbReference type="GO" id="GO:0070403">
    <property type="term" value="F:NAD+ binding"/>
    <property type="evidence" value="ECO:0007669"/>
    <property type="project" value="InterPro"/>
</dbReference>
<dbReference type="InterPro" id="IPR006176">
    <property type="entry name" value="3-OHacyl-CoA_DH_NAD-bd"/>
</dbReference>
<dbReference type="PANTHER" id="PTHR48075:SF5">
    <property type="entry name" value="3-HYDROXYBUTYRYL-COA DEHYDROGENASE"/>
    <property type="match status" value="1"/>
</dbReference>
<evidence type="ECO:0000259" key="3">
    <source>
        <dbReference type="Pfam" id="PF02737"/>
    </source>
</evidence>
<accession>A0A2U8WQ58</accession>
<evidence type="ECO:0000313" key="4">
    <source>
        <dbReference type="EMBL" id="AWN48414.1"/>
    </source>
</evidence>
<feature type="domain" description="3-hydroxyacyl-CoA dehydrogenase C-terminal" evidence="2">
    <location>
        <begin position="200"/>
        <end position="259"/>
    </location>
</feature>
<dbReference type="RefSeq" id="WP_109960703.1">
    <property type="nucleotide sequence ID" value="NZ_CP029553.1"/>
</dbReference>
<dbReference type="SUPFAM" id="SSF48179">
    <property type="entry name" value="6-phosphogluconate dehydrogenase C-terminal domain-like"/>
    <property type="match status" value="1"/>
</dbReference>
<dbReference type="InterPro" id="IPR008927">
    <property type="entry name" value="6-PGluconate_DH-like_C_sf"/>
</dbReference>
<sequence length="327" mass="34732">MDDASERARDSASGYRTAIGRVAVIGTGVIGASWVSQFLRSGLDVVATDPAPGAEASLRETVARHWPVLEEIGLAPGASPDRLTFTARPEEAAAQADFVQENGPERLEIKHETFSRLDAAAAPDVVLATSSSGLTPSAIQTACRFPGRVVLGHPFNPPHLVPLVEVLGGTRTDEGAVAAAMGFYARIGKRPIRLRRELVGHVANRLQAALWREAFHLVGTGAATVADIDAAIAHGPGLRWSLMGPCLLNHLSGGPGGLAHTLDHLGPLMEAMWADLGDPRLTPELKASLVEGLEQALDGRDRDAMVAQRDRLLVDLVRQKREAPDLP</sequence>
<dbReference type="AlphaFoldDB" id="A0A2U8WQ58"/>